<evidence type="ECO:0000313" key="4">
    <source>
        <dbReference type="Proteomes" id="UP000006253"/>
    </source>
</evidence>
<feature type="transmembrane region" description="Helical" evidence="1">
    <location>
        <begin position="382"/>
        <end position="400"/>
    </location>
</feature>
<dbReference type="Proteomes" id="UP000006253">
    <property type="component" value="Unassembled WGS sequence"/>
</dbReference>
<feature type="transmembrane region" description="Helical" evidence="1">
    <location>
        <begin position="470"/>
        <end position="488"/>
    </location>
</feature>
<evidence type="ECO:0000259" key="2">
    <source>
        <dbReference type="Pfam" id="PF08308"/>
    </source>
</evidence>
<organism evidence="3 4">
    <name type="scientific">Leptospira kirschneri str. H1</name>
    <dbReference type="NCBI Taxonomy" id="1049966"/>
    <lineage>
        <taxon>Bacteria</taxon>
        <taxon>Pseudomonadati</taxon>
        <taxon>Spirochaetota</taxon>
        <taxon>Spirochaetia</taxon>
        <taxon>Leptospirales</taxon>
        <taxon>Leptospiraceae</taxon>
        <taxon>Leptospira</taxon>
    </lineage>
</organism>
<dbReference type="PANTHER" id="PTHR36194">
    <property type="entry name" value="S-LAYER-LIKE PROTEIN"/>
    <property type="match status" value="1"/>
</dbReference>
<reference evidence="3 4" key="1">
    <citation type="submission" date="2012-10" db="EMBL/GenBank/DDBJ databases">
        <authorList>
            <person name="Harkins D.M."/>
            <person name="Durkin A.S."/>
            <person name="Brinkac L.M."/>
            <person name="Selengut J.D."/>
            <person name="Sanka R."/>
            <person name="DePew J."/>
            <person name="Purushe J."/>
            <person name="Peacock S.J."/>
            <person name="Thaipadungpanit J."/>
            <person name="Wuthiekanun V.W."/>
            <person name="Day N.P."/>
            <person name="Vinetz J.M."/>
            <person name="Sutton G.G."/>
            <person name="Nelson W.C."/>
            <person name="Fouts D.E."/>
        </authorList>
    </citation>
    <scope>NUCLEOTIDE SEQUENCE [LARGE SCALE GENOMIC DNA]</scope>
    <source>
        <strain evidence="3 4">H1</strain>
    </source>
</reference>
<protein>
    <submittedName>
        <fullName evidence="3">PEGA domain protein</fullName>
    </submittedName>
</protein>
<keyword evidence="1" id="KW-0812">Transmembrane</keyword>
<proteinExistence type="predicted"/>
<dbReference type="AlphaFoldDB" id="A0A0E2AZY3"/>
<dbReference type="InterPro" id="IPR013229">
    <property type="entry name" value="PEGA"/>
</dbReference>
<evidence type="ECO:0000313" key="3">
    <source>
        <dbReference type="EMBL" id="EKO14431.1"/>
    </source>
</evidence>
<evidence type="ECO:0000256" key="1">
    <source>
        <dbReference type="SAM" id="Phobius"/>
    </source>
</evidence>
<sequence>MIRLFAFILILSILHIGIFAQGIEKYYRFPESGMYTKVTFETERKLCIFPLKNQNADSNLDYLSKGYGGVLFSGLKGLFQIFDPDVIPKSIQRGFGDPTEKERLKKGEWDGDILERVKNIKETSPEKDPRFLTLKTEFISEETPPEDSNLFLSGKKAGCFYHLAGTYEKKSESQMELKLVLRSSKDASRKEFRAKTSVRRSYQELEGLIGEIKKELVGKNTVSFSFKSGDIDGVLVFLDGQFLGKTPLQRSDILPGNRKVKYYMDGFQSEEKRVSIQDGGSFEMILSRTPKDGLISVTSNPEGANVYLGSEFLGKTPIINVRVKTGYNRLRLSMEGHVDLLKGVEIKKDEETKLDLVLKQGDTITYYKNKQNVFLDHSYNDFSIYSLYGTLLFYVGYYYFNLKANDLYDRARSRVNLTGLYYASLSAPQDQFIGLYLYEERIVGETNRDAGRYQKLAGNFGRHEGLTGGVMIYGMAAMLILAVTFYWLGLDEETLDVGAVPKRLNNPYAIPGQFVEIDSFAKFNLKF</sequence>
<name>A0A0E2AZY3_9LEPT</name>
<feature type="domain" description="PEGA" evidence="2">
    <location>
        <begin position="233"/>
        <end position="282"/>
    </location>
</feature>
<feature type="domain" description="PEGA" evidence="2">
    <location>
        <begin position="294"/>
        <end position="361"/>
    </location>
</feature>
<gene>
    <name evidence="3" type="ORF">LEP1GSC081_2811</name>
</gene>
<accession>A0A0E2AZY3</accession>
<keyword evidence="1" id="KW-0472">Membrane</keyword>
<keyword evidence="1" id="KW-1133">Transmembrane helix</keyword>
<dbReference type="EMBL" id="AHMY02000055">
    <property type="protein sequence ID" value="EKO14431.1"/>
    <property type="molecule type" value="Genomic_DNA"/>
</dbReference>
<dbReference type="PANTHER" id="PTHR36194:SF1">
    <property type="entry name" value="S-LAYER-LIKE PROTEIN"/>
    <property type="match status" value="1"/>
</dbReference>
<comment type="caution">
    <text evidence="3">The sequence shown here is derived from an EMBL/GenBank/DDBJ whole genome shotgun (WGS) entry which is preliminary data.</text>
</comment>
<dbReference type="Pfam" id="PF08308">
    <property type="entry name" value="PEGA"/>
    <property type="match status" value="2"/>
</dbReference>
<dbReference type="RefSeq" id="WP_004766452.1">
    <property type="nucleotide sequence ID" value="NZ_AHMY02000055.1"/>
</dbReference>